<feature type="compositionally biased region" description="Basic and acidic residues" evidence="1">
    <location>
        <begin position="612"/>
        <end position="623"/>
    </location>
</feature>
<reference evidence="2" key="1">
    <citation type="journal article" date="2022" name="bioRxiv">
        <title>Deciphering the potential niche of two novel black yeast fungi from a biological soil crust based on their genomes, phenotypes, and melanin regulation.</title>
        <authorList>
            <consortium name="DOE Joint Genome Institute"/>
            <person name="Carr E.C."/>
            <person name="Barton Q."/>
            <person name="Grambo S."/>
            <person name="Sullivan M."/>
            <person name="Renfro C.M."/>
            <person name="Kuo A."/>
            <person name="Pangilinan J."/>
            <person name="Lipzen A."/>
            <person name="Keymanesh K."/>
            <person name="Savage E."/>
            <person name="Barry K."/>
            <person name="Grigoriev I.V."/>
            <person name="Riekhof W.R."/>
            <person name="Harris S.S."/>
        </authorList>
    </citation>
    <scope>NUCLEOTIDE SEQUENCE</scope>
    <source>
        <strain evidence="2">JF 03-4F</strain>
    </source>
</reference>
<name>A0AAN6DWK2_9EURO</name>
<dbReference type="AlphaFoldDB" id="A0AAN6DWK2"/>
<evidence type="ECO:0000313" key="3">
    <source>
        <dbReference type="Proteomes" id="UP001203852"/>
    </source>
</evidence>
<feature type="region of interest" description="Disordered" evidence="1">
    <location>
        <begin position="226"/>
        <end position="264"/>
    </location>
</feature>
<dbReference type="EMBL" id="MU404353">
    <property type="protein sequence ID" value="KAI1613546.1"/>
    <property type="molecule type" value="Genomic_DNA"/>
</dbReference>
<proteinExistence type="predicted"/>
<keyword evidence="3" id="KW-1185">Reference proteome</keyword>
<dbReference type="Pfam" id="PF11957">
    <property type="entry name" value="efThoc1"/>
    <property type="match status" value="1"/>
</dbReference>
<dbReference type="Proteomes" id="UP001203852">
    <property type="component" value="Unassembled WGS sequence"/>
</dbReference>
<comment type="caution">
    <text evidence="2">The sequence shown here is derived from an EMBL/GenBank/DDBJ whole genome shotgun (WGS) entry which is preliminary data.</text>
</comment>
<evidence type="ECO:0000313" key="2">
    <source>
        <dbReference type="EMBL" id="KAI1613546.1"/>
    </source>
</evidence>
<organism evidence="2 3">
    <name type="scientific">Exophiala viscosa</name>
    <dbReference type="NCBI Taxonomy" id="2486360"/>
    <lineage>
        <taxon>Eukaryota</taxon>
        <taxon>Fungi</taxon>
        <taxon>Dikarya</taxon>
        <taxon>Ascomycota</taxon>
        <taxon>Pezizomycotina</taxon>
        <taxon>Eurotiomycetes</taxon>
        <taxon>Chaetothyriomycetidae</taxon>
        <taxon>Chaetothyriales</taxon>
        <taxon>Herpotrichiellaceae</taxon>
        <taxon>Exophiala</taxon>
    </lineage>
</organism>
<sequence>MSATDVPAVGLYKPLIEEHVQKLSEERGDGDYDTPVLESDCAELLDSIRSIRSQSAPDNLQLHNAAIETVFRETFIDIVATVDISEPAFSQIWVLLDISSILSDNELCDPGLGFWLVEELLDSQTIEGCRKVFDYLESRRERITAKHFKAKGLVILRCCNELLRRLSRAEDTVFCGRVFIFLFQSFPLGDKSSVNLRGEFHVENVTTFDPAPKKSDDAIKPMELDTETPQATSGAQTPASSSQIESRSTPAAKATKESKQQPPDLDALYPKFWSLQTLFSSPTRLFEPSNMSAFKDGIATTLSCFKSVATSSTSSTNPTDVKRGLKRKRTGVETDNNTTSTFNPKYLTNRDLFDLEIHDLAFRRHILVQALIMIDFLLSLAPAAKAKFEGLTNKSVLYAYTLSDEDTKWAQSTRTAIASYLQQGNGNEGKFYYRMVDTALSRDKNWVRWKAENCPPISRESVTPQAYIEARDTLTKIADQAKAPLPNPPGAGDLAFLSKAESLEELKRRSKRHRVPSVEEYYKEIEGADLDLDFAVTDDEKKEIEERKAGKLWRALRTSGRRFALCEKVQYGGNLKALVEEDEVEKPAGENANNEAEYVKQNGDAQEDEKDDGGHDGGARPDDGNEAQAEQTVKVEMEVEAEGATDIQDETGASVDHGEEQQQPQPGKPDEMEAEAEADPRAEGEADAVFVEQQDAPAAIEDTEMIDAGVVEDSGEKNGEHDTQKDAGEI</sequence>
<gene>
    <name evidence="2" type="ORF">EDD36DRAFT_200272</name>
</gene>
<dbReference type="InterPro" id="IPR021861">
    <property type="entry name" value="THO_THOC1"/>
</dbReference>
<evidence type="ECO:0000256" key="1">
    <source>
        <dbReference type="SAM" id="MobiDB-lite"/>
    </source>
</evidence>
<dbReference type="GO" id="GO:0003746">
    <property type="term" value="F:translation elongation factor activity"/>
    <property type="evidence" value="ECO:0007669"/>
    <property type="project" value="UniProtKB-KW"/>
</dbReference>
<accession>A0AAN6DWK2</accession>
<keyword evidence="2" id="KW-0648">Protein biosynthesis</keyword>
<feature type="region of interest" description="Disordered" evidence="1">
    <location>
        <begin position="711"/>
        <end position="730"/>
    </location>
</feature>
<feature type="compositionally biased region" description="Polar residues" evidence="1">
    <location>
        <begin position="310"/>
        <end position="319"/>
    </location>
</feature>
<feature type="region of interest" description="Disordered" evidence="1">
    <location>
        <begin position="583"/>
        <end position="691"/>
    </location>
</feature>
<feature type="compositionally biased region" description="Acidic residues" evidence="1">
    <location>
        <begin position="638"/>
        <end position="649"/>
    </location>
</feature>
<feature type="compositionally biased region" description="Polar residues" evidence="1">
    <location>
        <begin position="227"/>
        <end position="249"/>
    </location>
</feature>
<dbReference type="PANTHER" id="PTHR13265:SF0">
    <property type="entry name" value="HPR1"/>
    <property type="match status" value="1"/>
</dbReference>
<protein>
    <submittedName>
        <fullName evidence="2">THO complex subunit 1 transcription elongation factor-domain-containing protein</fullName>
    </submittedName>
</protein>
<keyword evidence="2" id="KW-0251">Elongation factor</keyword>
<feature type="compositionally biased region" description="Basic and acidic residues" evidence="1">
    <location>
        <begin position="714"/>
        <end position="730"/>
    </location>
</feature>
<feature type="region of interest" description="Disordered" evidence="1">
    <location>
        <begin position="310"/>
        <end position="341"/>
    </location>
</feature>
<dbReference type="GO" id="GO:0006406">
    <property type="term" value="P:mRNA export from nucleus"/>
    <property type="evidence" value="ECO:0007669"/>
    <property type="project" value="TreeGrafter"/>
</dbReference>
<dbReference type="PANTHER" id="PTHR13265">
    <property type="entry name" value="THO COMPLEX SUBUNIT 1"/>
    <property type="match status" value="1"/>
</dbReference>
<dbReference type="GO" id="GO:0000445">
    <property type="term" value="C:THO complex part of transcription export complex"/>
    <property type="evidence" value="ECO:0007669"/>
    <property type="project" value="TreeGrafter"/>
</dbReference>